<keyword evidence="2" id="KW-0732">Signal</keyword>
<evidence type="ECO:0000313" key="3">
    <source>
        <dbReference type="EMBL" id="KHN22396.1"/>
    </source>
</evidence>
<dbReference type="EMBL" id="QZWG01000015">
    <property type="protein sequence ID" value="RZB62267.1"/>
    <property type="molecule type" value="Genomic_DNA"/>
</dbReference>
<feature type="signal peptide" evidence="2">
    <location>
        <begin position="1"/>
        <end position="26"/>
    </location>
</feature>
<evidence type="ECO:0000313" key="4">
    <source>
        <dbReference type="EMBL" id="RZB62267.1"/>
    </source>
</evidence>
<dbReference type="EMBL" id="KN657306">
    <property type="protein sequence ID" value="KHN22396.1"/>
    <property type="molecule type" value="Genomic_DNA"/>
</dbReference>
<sequence length="101" mass="10786">MKTLHFLLVSFFAFQALLLGSSPTEATRLRTLSLGYSSSTGATLKKVSLRPPTHPRRHSPPPPTPGYSPEPGPGRTRRSPPTPRPFIVVPANNSDPSAASA</sequence>
<evidence type="ECO:0000313" key="5">
    <source>
        <dbReference type="Proteomes" id="UP000289340"/>
    </source>
</evidence>
<proteinExistence type="predicted"/>
<gene>
    <name evidence="4" type="ORF">D0Y65_039548</name>
    <name evidence="3" type="ORF">glysoja_024905</name>
</gene>
<dbReference type="AlphaFoldDB" id="A0A0B2QLW6"/>
<reference evidence="3" key="1">
    <citation type="submission" date="2014-07" db="EMBL/GenBank/DDBJ databases">
        <title>Identification of a novel salt tolerance gene in wild soybean by whole-genome sequencing.</title>
        <authorList>
            <person name="Lam H.-M."/>
            <person name="Qi X."/>
            <person name="Li M.-W."/>
            <person name="Liu X."/>
            <person name="Xie M."/>
            <person name="Ni M."/>
            <person name="Xu X."/>
        </authorList>
    </citation>
    <scope>NUCLEOTIDE SEQUENCE [LARGE SCALE GENOMIC DNA]</scope>
    <source>
        <tissue evidence="3">Root</tissue>
    </source>
</reference>
<accession>A0A0B2QLW6</accession>
<keyword evidence="5" id="KW-1185">Reference proteome</keyword>
<feature type="compositionally biased region" description="Pro residues" evidence="1">
    <location>
        <begin position="60"/>
        <end position="72"/>
    </location>
</feature>
<dbReference type="Gramene" id="XM_028347852.1">
    <property type="protein sequence ID" value="XP_028203653.1"/>
    <property type="gene ID" value="LOC114387646"/>
</dbReference>
<feature type="region of interest" description="Disordered" evidence="1">
    <location>
        <begin position="40"/>
        <end position="101"/>
    </location>
</feature>
<dbReference type="Proteomes" id="UP000289340">
    <property type="component" value="Chromosome 15"/>
</dbReference>
<evidence type="ECO:0000256" key="2">
    <source>
        <dbReference type="SAM" id="SignalP"/>
    </source>
</evidence>
<name>A0A0B2QLW6_GLYSO</name>
<organism evidence="3">
    <name type="scientific">Glycine soja</name>
    <name type="common">Wild soybean</name>
    <dbReference type="NCBI Taxonomy" id="3848"/>
    <lineage>
        <taxon>Eukaryota</taxon>
        <taxon>Viridiplantae</taxon>
        <taxon>Streptophyta</taxon>
        <taxon>Embryophyta</taxon>
        <taxon>Tracheophyta</taxon>
        <taxon>Spermatophyta</taxon>
        <taxon>Magnoliopsida</taxon>
        <taxon>eudicotyledons</taxon>
        <taxon>Gunneridae</taxon>
        <taxon>Pentapetalae</taxon>
        <taxon>rosids</taxon>
        <taxon>fabids</taxon>
        <taxon>Fabales</taxon>
        <taxon>Fabaceae</taxon>
        <taxon>Papilionoideae</taxon>
        <taxon>50 kb inversion clade</taxon>
        <taxon>NPAAA clade</taxon>
        <taxon>indigoferoid/millettioid clade</taxon>
        <taxon>Phaseoleae</taxon>
        <taxon>Glycine</taxon>
        <taxon>Glycine subgen. Soja</taxon>
    </lineage>
</organism>
<reference evidence="4 5" key="2">
    <citation type="submission" date="2018-09" db="EMBL/GenBank/DDBJ databases">
        <title>A high-quality reference genome of wild soybean provides a powerful tool to mine soybean genomes.</title>
        <authorList>
            <person name="Xie M."/>
            <person name="Chung C.Y.L."/>
            <person name="Li M.-W."/>
            <person name="Wong F.-L."/>
            <person name="Chan T.-F."/>
            <person name="Lam H.-M."/>
        </authorList>
    </citation>
    <scope>NUCLEOTIDE SEQUENCE [LARGE SCALE GENOMIC DNA]</scope>
    <source>
        <strain evidence="5">cv. W05</strain>
        <tissue evidence="4">Hypocotyl of etiolated seedlings</tissue>
    </source>
</reference>
<protein>
    <submittedName>
        <fullName evidence="3">Uncharacterized protein</fullName>
    </submittedName>
</protein>
<feature type="chain" id="PRO_5040563028" evidence="2">
    <location>
        <begin position="27"/>
        <end position="101"/>
    </location>
</feature>
<dbReference type="Proteomes" id="UP000053555">
    <property type="component" value="Unassembled WGS sequence"/>
</dbReference>
<feature type="compositionally biased region" description="Low complexity" evidence="1">
    <location>
        <begin position="90"/>
        <end position="101"/>
    </location>
</feature>
<evidence type="ECO:0000256" key="1">
    <source>
        <dbReference type="SAM" id="MobiDB-lite"/>
    </source>
</evidence>